<evidence type="ECO:0007829" key="6">
    <source>
        <dbReference type="PDB" id="8FWM"/>
    </source>
</evidence>
<evidence type="ECO:0007829" key="2">
    <source>
        <dbReference type="PDB" id="8FOP"/>
    </source>
</evidence>
<dbReference type="PDB" id="8FOU">
    <property type="method" value="EM"/>
    <property type="resolution" value="3.30 A"/>
    <property type="chains" value="I=1-136"/>
</dbReference>
<name>A0ACD6BA91_9CAUD</name>
<evidence type="ECO:0007829" key="3">
    <source>
        <dbReference type="PDB" id="8FOU"/>
    </source>
</evidence>
<feature type="disulfide bond" description="Interchain (with C-82)" evidence="2 4">
    <location>
        <position position="43"/>
    </location>
</feature>
<accession>A0A482MHE7</accession>
<protein>
    <submittedName>
        <fullName evidence="1">Virion-associated protein</fullName>
    </submittedName>
</protein>
<evidence type="ECO:0007829" key="4">
    <source>
        <dbReference type="PDB" id="8FQC"/>
    </source>
</evidence>
<reference evidence="2 3" key="3">
    <citation type="journal article" date="2024" name="Nat. Commun.">
        <title>An extensive disulfide bond network prevents tail contraction in Agrobacterium tumefaciensphage Milano.</title>
        <authorList>
            <person name="Sonani R.R."/>
            <person name="Palmer L.K."/>
            <person name="Esteves N.C."/>
            <person name="Horton A.A."/>
            <person name="Sebastian A.L."/>
            <person name="Kelly R.J."/>
            <person name="Wang F."/>
            <person name="Kreutzberger M.A.B."/>
            <person name="Russell W.K."/>
            <person name="Leiman P.G."/>
            <person name="Scharf B.E."/>
            <person name="Egelman E.H."/>
        </authorList>
    </citation>
    <scope>STRUCTURE BY ELECTRON MICROSCOPY (3.20 ANGSTROMS) OF 1-136</scope>
    <scope>DISULFIDE BONDS</scope>
</reference>
<evidence type="ECO:0007829" key="5">
    <source>
        <dbReference type="PDB" id="8FWE"/>
    </source>
</evidence>
<evidence type="ECO:0000313" key="1">
    <source>
        <dbReference type="EMBL" id="QBQ72044.1"/>
    </source>
</evidence>
<reference evidence="5 6" key="2">
    <citation type="journal article" date="2023" name="Commun. Biol.">
        <title>Neck and capsid architecture of the robust Agrobacterium phage Milano.</title>
        <authorList>
            <person name="Sonani R.R."/>
            <person name="Esteves N.C."/>
            <person name="Horton A.A."/>
            <person name="Kelly R.J."/>
            <person name="Sebastian A.L."/>
            <person name="Wang F."/>
            <person name="Kreutzberger M.A.B."/>
            <person name="Leiman P.G."/>
            <person name="Scharf B.E."/>
            <person name="Egelman E.H."/>
        </authorList>
    </citation>
    <scope>STRUCTURE BY ELECTRON MICROSCOPY (3.46 ANGSTROMS) OF 1-136</scope>
    <scope>DISULFIDE BONDS</scope>
</reference>
<reference evidence="1" key="1">
    <citation type="journal article" date="2019" name="Microbiol. Resour. Announc.">
        <title>Complete Genome Sequence of Agrobacterium tumefaciens Myophage Milano.</title>
        <authorList>
            <person name="Nittolo T."/>
            <person name="Ravindran A."/>
            <person name="Gonzalez C.F."/>
            <person name="Ramsey J."/>
        </authorList>
    </citation>
    <scope>NUCLEOTIDE SEQUENCE</scope>
</reference>
<dbReference type="PDB" id="8FWM">
    <property type="method" value="EM"/>
    <property type="resolution" value="3.49 A"/>
    <property type="chains" value="AV/Aa/Ad/Ae=1-136"/>
</dbReference>
<dbReference type="PDB" id="8FQC">
    <property type="method" value="EM"/>
    <property type="resolution" value="3.20 A"/>
    <property type="chains" value="E1/a1/f1/g1=1-136"/>
</dbReference>
<dbReference type="PDB" id="8FWE">
    <property type="method" value="EM"/>
    <property type="resolution" value="3.46 A"/>
    <property type="chains" value="AU/AV/AY/AZ/Aa/Ab=1-136"/>
</dbReference>
<feature type="disulfide bond" description="Interchain (with C-19)" evidence="4 6">
    <location>
        <position position="3"/>
    </location>
</feature>
<feature type="disulfide bond" description="Interchain (with C-43)" evidence="2 4">
    <location>
        <position position="82"/>
    </location>
</feature>
<gene>
    <name evidence="1" type="ORF">Milano_021</name>
</gene>
<proteinExistence type="evidence at protein level"/>
<sequence>MACNKQNGVKNILITFTDCDTQEVIGPISHEQPDDTLPTYKNCAWTNTALTNGYVQRSASNATMTLPVVRDLRVPLAFYQGCAQVDVQVEKFDGTVMTLTEGAVVEPEESDGRSVTMNIVASEIDELLPPGSLAAA</sequence>
<feature type="disulfide bond" description="Interchain (with C-3)" evidence="4 6">
    <location>
        <position position="19"/>
    </location>
</feature>
<organism evidence="1">
    <name type="scientific">Agrobacterium phage Milano</name>
    <dbReference type="NCBI Taxonomy" id="2557550"/>
    <lineage>
        <taxon>Viruses</taxon>
        <taxon>Duplodnaviria</taxon>
        <taxon>Heunggongvirae</taxon>
        <taxon>Uroviricota</taxon>
        <taxon>Caudoviricetes</taxon>
        <taxon>Schmittlotzvirus</taxon>
    </lineage>
</organism>
<accession>A0ACD6BA91</accession>
<keyword evidence="2 3" id="KW-0002">3D-structure</keyword>
<dbReference type="PDB" id="8FXR">
    <property type="method" value="EM"/>
    <property type="resolution" value="4.50 A"/>
    <property type="chains" value="AU/AV/AY/AZ/Aa/Ab=1-136"/>
</dbReference>
<dbReference type="PDB" id="8FOP">
    <property type="method" value="EM"/>
    <property type="resolution" value="3.20 A"/>
    <property type="chains" value="B/C/D/E/F/G/H/I/J/K/L/M/N/O/P/Q/R/S=1-136"/>
</dbReference>
<dbReference type="EMBL" id="MK637516">
    <property type="protein sequence ID" value="QBQ72044.1"/>
    <property type="molecule type" value="Genomic_DNA"/>
</dbReference>